<dbReference type="Proteomes" id="UP000006695">
    <property type="component" value="Chromosome"/>
</dbReference>
<gene>
    <name evidence="1" type="ordered locus">Gura_1822</name>
</gene>
<dbReference type="EMBL" id="CP000698">
    <property type="protein sequence ID" value="ABQ26012.1"/>
    <property type="molecule type" value="Genomic_DNA"/>
</dbReference>
<accession>A5GF07</accession>
<dbReference type="RefSeq" id="WP_011938717.1">
    <property type="nucleotide sequence ID" value="NC_009483.1"/>
</dbReference>
<dbReference type="OrthoDB" id="5513490at2"/>
<protein>
    <recommendedName>
        <fullName evidence="3">GTPase</fullName>
    </recommendedName>
</protein>
<keyword evidence="2" id="KW-1185">Reference proteome</keyword>
<name>A5GF07_GEOUR</name>
<dbReference type="KEGG" id="gur:Gura_1822"/>
<evidence type="ECO:0008006" key="3">
    <source>
        <dbReference type="Google" id="ProtNLM"/>
    </source>
</evidence>
<evidence type="ECO:0000313" key="2">
    <source>
        <dbReference type="Proteomes" id="UP000006695"/>
    </source>
</evidence>
<dbReference type="HOGENOM" id="CLU_161433_1_0_7"/>
<organism evidence="1 2">
    <name type="scientific">Geotalea uraniireducens (strain Rf4)</name>
    <name type="common">Geobacter uraniireducens</name>
    <dbReference type="NCBI Taxonomy" id="351605"/>
    <lineage>
        <taxon>Bacteria</taxon>
        <taxon>Pseudomonadati</taxon>
        <taxon>Thermodesulfobacteriota</taxon>
        <taxon>Desulfuromonadia</taxon>
        <taxon>Geobacterales</taxon>
        <taxon>Geobacteraceae</taxon>
        <taxon>Geotalea</taxon>
    </lineage>
</organism>
<sequence>MSFRETLQYIVENVGGGLGAVIMGYDGIPIDEYVKEDGALDVQLLTAEYAAVLKEIKRTVEVLKTGVLEEVAINTEFSIAIARVINDDFFVVLVMGSEGNFGKGRFLLRREGPKLGEALQ</sequence>
<reference evidence="1 2" key="1">
    <citation type="submission" date="2007-05" db="EMBL/GenBank/DDBJ databases">
        <title>Complete sequence of Geobacter uraniireducens Rf4.</title>
        <authorList>
            <consortium name="US DOE Joint Genome Institute"/>
            <person name="Copeland A."/>
            <person name="Lucas S."/>
            <person name="Lapidus A."/>
            <person name="Barry K."/>
            <person name="Detter J.C."/>
            <person name="Glavina del Rio T."/>
            <person name="Hammon N."/>
            <person name="Israni S."/>
            <person name="Dalin E."/>
            <person name="Tice H."/>
            <person name="Pitluck S."/>
            <person name="Chertkov O."/>
            <person name="Brettin T."/>
            <person name="Bruce D."/>
            <person name="Han C."/>
            <person name="Schmutz J."/>
            <person name="Larimer F."/>
            <person name="Land M."/>
            <person name="Hauser L."/>
            <person name="Kyrpides N."/>
            <person name="Mikhailova N."/>
            <person name="Shelobolina E."/>
            <person name="Aklujkar M."/>
            <person name="Lovley D."/>
            <person name="Richardson P."/>
        </authorList>
    </citation>
    <scope>NUCLEOTIDE SEQUENCE [LARGE SCALE GENOMIC DNA]</scope>
    <source>
        <strain evidence="1 2">Rf4</strain>
    </source>
</reference>
<dbReference type="STRING" id="351605.Gura_1822"/>
<evidence type="ECO:0000313" key="1">
    <source>
        <dbReference type="EMBL" id="ABQ26012.1"/>
    </source>
</evidence>
<dbReference type="SUPFAM" id="SSF103196">
    <property type="entry name" value="Roadblock/LC7 domain"/>
    <property type="match status" value="1"/>
</dbReference>
<proteinExistence type="predicted"/>
<dbReference type="AlphaFoldDB" id="A5GF07"/>
<dbReference type="Gene3D" id="3.30.450.30">
    <property type="entry name" value="Dynein light chain 2a, cytoplasmic"/>
    <property type="match status" value="1"/>
</dbReference>